<dbReference type="AlphaFoldDB" id="A0A5C6BXK8"/>
<dbReference type="InterPro" id="IPR032696">
    <property type="entry name" value="SQ_cyclase_C"/>
</dbReference>
<keyword evidence="6" id="KW-0456">Lyase</keyword>
<dbReference type="EMBL" id="SJPU01000002">
    <property type="protein sequence ID" value="TWU15409.1"/>
    <property type="molecule type" value="Genomic_DNA"/>
</dbReference>
<dbReference type="Pfam" id="PF13243">
    <property type="entry name" value="SQHop_cyclase_C"/>
    <property type="match status" value="1"/>
</dbReference>
<dbReference type="UniPathway" id="UPA00337"/>
<dbReference type="GO" id="GO:0016829">
    <property type="term" value="F:lyase activity"/>
    <property type="evidence" value="ECO:0007669"/>
    <property type="project" value="UniProtKB-KW"/>
</dbReference>
<dbReference type="GO" id="GO:0005811">
    <property type="term" value="C:lipid droplet"/>
    <property type="evidence" value="ECO:0007669"/>
    <property type="project" value="InterPro"/>
</dbReference>
<evidence type="ECO:0000313" key="6">
    <source>
        <dbReference type="EMBL" id="TWU15409.1"/>
    </source>
</evidence>
<evidence type="ECO:0000256" key="1">
    <source>
        <dbReference type="ARBA" id="ARBA00004999"/>
    </source>
</evidence>
<accession>A0A5C6BXK8</accession>
<dbReference type="Proteomes" id="UP000319908">
    <property type="component" value="Unassembled WGS sequence"/>
</dbReference>
<keyword evidence="3" id="KW-0677">Repeat</keyword>
<dbReference type="Gene3D" id="1.50.10.20">
    <property type="match status" value="2"/>
</dbReference>
<feature type="domain" description="Prenyltransferase alpha-alpha toroid" evidence="4">
    <location>
        <begin position="89"/>
        <end position="126"/>
    </location>
</feature>
<dbReference type="OrthoDB" id="9758578at2"/>
<comment type="similarity">
    <text evidence="2">Belongs to the terpene cyclase/mutase family.</text>
</comment>
<dbReference type="SUPFAM" id="SSF48239">
    <property type="entry name" value="Terpenoid cyclases/Protein prenyltransferases"/>
    <property type="match status" value="2"/>
</dbReference>
<organism evidence="6 7">
    <name type="scientific">Allorhodopirellula heiligendammensis</name>
    <dbReference type="NCBI Taxonomy" id="2714739"/>
    <lineage>
        <taxon>Bacteria</taxon>
        <taxon>Pseudomonadati</taxon>
        <taxon>Planctomycetota</taxon>
        <taxon>Planctomycetia</taxon>
        <taxon>Pirellulales</taxon>
        <taxon>Pirellulaceae</taxon>
        <taxon>Allorhodopirellula</taxon>
    </lineage>
</organism>
<evidence type="ECO:0000256" key="2">
    <source>
        <dbReference type="ARBA" id="ARBA00009755"/>
    </source>
</evidence>
<dbReference type="InterPro" id="IPR001330">
    <property type="entry name" value="Prenyltrans"/>
</dbReference>
<dbReference type="PANTHER" id="PTHR11764:SF20">
    <property type="entry name" value="LANOSTEROL SYNTHASE"/>
    <property type="match status" value="1"/>
</dbReference>
<evidence type="ECO:0000313" key="7">
    <source>
        <dbReference type="Proteomes" id="UP000319908"/>
    </source>
</evidence>
<dbReference type="GO" id="GO:0016866">
    <property type="term" value="F:intramolecular transferase activity"/>
    <property type="evidence" value="ECO:0007669"/>
    <property type="project" value="InterPro"/>
</dbReference>
<comment type="pathway">
    <text evidence="1">Secondary metabolite biosynthesis; hopanoid biosynthesis.</text>
</comment>
<dbReference type="RefSeq" id="WP_146407293.1">
    <property type="nucleotide sequence ID" value="NZ_SJPU01000002.1"/>
</dbReference>
<reference evidence="6 7" key="1">
    <citation type="journal article" date="2020" name="Antonie Van Leeuwenhoek">
        <title>Rhodopirellula heiligendammensis sp. nov., Rhodopirellula pilleata sp. nov., and Rhodopirellula solitaria sp. nov. isolated from natural or artificial marine surfaces in Northern Germany and California, USA, and emended description of the genus Rhodopirellula.</title>
        <authorList>
            <person name="Kallscheuer N."/>
            <person name="Wiegand S."/>
            <person name="Jogler M."/>
            <person name="Boedeker C."/>
            <person name="Peeters S.H."/>
            <person name="Rast P."/>
            <person name="Heuer A."/>
            <person name="Jetten M.S.M."/>
            <person name="Rohde M."/>
            <person name="Jogler C."/>
        </authorList>
    </citation>
    <scope>NUCLEOTIDE SEQUENCE [LARGE SCALE GENOMIC DNA]</scope>
    <source>
        <strain evidence="6 7">Poly21</strain>
    </source>
</reference>
<dbReference type="InterPro" id="IPR008930">
    <property type="entry name" value="Terpenoid_cyclase/PrenylTrfase"/>
</dbReference>
<dbReference type="Pfam" id="PF00432">
    <property type="entry name" value="Prenyltrans"/>
    <property type="match status" value="1"/>
</dbReference>
<comment type="caution">
    <text evidence="6">The sequence shown here is derived from an EMBL/GenBank/DDBJ whole genome shotgun (WGS) entry which is preliminary data.</text>
</comment>
<evidence type="ECO:0000259" key="4">
    <source>
        <dbReference type="Pfam" id="PF00432"/>
    </source>
</evidence>
<sequence length="667" mass="71938">MDTTEIHSRVRESLDQLRRELIADRGDSNHWTGRLSASALSTATAISALSAAYLRSRNAPPVRADRRDSRRGKPSVDHARYLELIRRGCDWLDTQQNADGGFGDTDLSHSNIATSYLVLAARTLAARCLSNEHQGSQFAASQAALQAYLDTAGGIPALRERYGSDKTFVVPILNNLAIAGLVPWSEVAALPFEAAVFPQSMYRFLGMPVVSYAVPALVAIGQAKFCRSSCLPPWSWVRRSAMNPALKVLEKMQPGSGGYLEATPLTAFVVMSLVDTLSTSPLPNANRDRVIASGLRFLEESVDEAGSWPIDTNLATWVTSLSVAALANDPTDKREWSSELLVGWLLSCQHRQRHPFTGADPGGWGWTDLSGAVPDADDTPGAIIALSKLRDFVDPQQTAQIDAACAAGKKWLLGLQNRDGGWPTFCRGWGKLPFDRSSTDLTAHAIRAFALMPTCAQSEASVQRGIRFLRSAQQSDGSWLPLWFGNQDRPAEDNPIYGTAKVLVDASDDLGSDAIVRGVQYLLHSQNADGGWGGGSSVAGYFASGDSPPATSSGDVITSTMEETALAVEALASLWGYMSVQESAKNPEFSPKTPSLTAATRDAILAGSDWLVGAVAAGRHHVAWPIGFYFAKLWYHERLYPLIFTTAALGRVATLPFICGAEHDDTP</sequence>
<proteinExistence type="inferred from homology"/>
<evidence type="ECO:0000259" key="5">
    <source>
        <dbReference type="Pfam" id="PF13243"/>
    </source>
</evidence>
<dbReference type="PANTHER" id="PTHR11764">
    <property type="entry name" value="TERPENE CYCLASE/MUTASE FAMILY MEMBER"/>
    <property type="match status" value="1"/>
</dbReference>
<gene>
    <name evidence="6" type="primary">sqhC</name>
    <name evidence="6" type="ORF">Poly21_26040</name>
</gene>
<dbReference type="GO" id="GO:0016104">
    <property type="term" value="P:triterpenoid biosynthetic process"/>
    <property type="evidence" value="ECO:0007669"/>
    <property type="project" value="InterPro"/>
</dbReference>
<evidence type="ECO:0000256" key="3">
    <source>
        <dbReference type="ARBA" id="ARBA00022737"/>
    </source>
</evidence>
<name>A0A5C6BXK8_9BACT</name>
<protein>
    <submittedName>
        <fullName evidence="6">Sporulenol synthase</fullName>
        <ecNumber evidence="6">4.2.1.137</ecNumber>
    </submittedName>
</protein>
<keyword evidence="7" id="KW-1185">Reference proteome</keyword>
<dbReference type="InterPro" id="IPR018333">
    <property type="entry name" value="Squalene_cyclase"/>
</dbReference>
<feature type="domain" description="Squalene cyclase C-terminal" evidence="5">
    <location>
        <begin position="316"/>
        <end position="542"/>
    </location>
</feature>
<dbReference type="EC" id="4.2.1.137" evidence="6"/>